<dbReference type="Ensembl" id="ENSATET00000079864.1">
    <property type="protein sequence ID" value="ENSATEP00000074902.1"/>
    <property type="gene ID" value="ENSATEG00000031557.1"/>
</dbReference>
<evidence type="ECO:0000256" key="1">
    <source>
        <dbReference type="ARBA" id="ARBA00022553"/>
    </source>
</evidence>
<dbReference type="GO" id="GO:0005634">
    <property type="term" value="C:nucleus"/>
    <property type="evidence" value="ECO:0007669"/>
    <property type="project" value="InterPro"/>
</dbReference>
<protein>
    <recommendedName>
        <fullName evidence="7">SP110 nuclear body protein, tandem duplicate 1</fullName>
    </recommendedName>
</protein>
<sequence>MDPLDFLESEDLLRFFHCKKTLMSCMEKPHTFLSQLRDHDLIPEDRYQKVSRMKSKENQKKSVYEILDSLERKRPQHIRDFWGCVFEEAIVSQYPTLRQLRNSLMDGSYSFHEPLTEKLENKQTNEIKRKDVSEEEEQLKSAKKRKQRSQSVCDDDDDEEQLKSAKKRKQRSQSVCDDDDEEQPGPSSLVTPGQRRKSKKICFSSPLKKGQKGDIWTWGLFRSQLPVNCGDLEGSLSKQRLAQGERCIWFQKQWFTPGEFEKRAGKENSKNWKWSIRCNGIPLGKLIEEGQLTSTKYKGGSKKVKKSLFPSDQAITVSDEEEGEDEDEQCEALKDQPSSHNKESSTDATDEDEEAEEPTEQQQEDEDDKSQTVFRVTCGAVAGTLYTKNDLHQEPVVRVFVLRRAG</sequence>
<feature type="compositionally biased region" description="Acidic residues" evidence="2">
    <location>
        <begin position="348"/>
        <end position="368"/>
    </location>
</feature>
<dbReference type="InterPro" id="IPR004865">
    <property type="entry name" value="HSR_dom"/>
</dbReference>
<dbReference type="Pfam" id="PF01342">
    <property type="entry name" value="SAND"/>
    <property type="match status" value="1"/>
</dbReference>
<dbReference type="SMART" id="SM00258">
    <property type="entry name" value="SAND"/>
    <property type="match status" value="1"/>
</dbReference>
<dbReference type="PANTHER" id="PTHR46386:SF1">
    <property type="entry name" value="NUCLEAR BODY PROTEIN SP140-LIKE PROTEIN"/>
    <property type="match status" value="1"/>
</dbReference>
<keyword evidence="6" id="KW-1185">Reference proteome</keyword>
<evidence type="ECO:0000256" key="2">
    <source>
        <dbReference type="SAM" id="MobiDB-lite"/>
    </source>
</evidence>
<evidence type="ECO:0000259" key="4">
    <source>
        <dbReference type="PROSITE" id="PS51414"/>
    </source>
</evidence>
<dbReference type="Gene3D" id="3.10.390.10">
    <property type="entry name" value="SAND domain-like"/>
    <property type="match status" value="1"/>
</dbReference>
<dbReference type="GO" id="GO:0000981">
    <property type="term" value="F:DNA-binding transcription factor activity, RNA polymerase II-specific"/>
    <property type="evidence" value="ECO:0007669"/>
    <property type="project" value="TreeGrafter"/>
</dbReference>
<keyword evidence="1" id="KW-0597">Phosphoprotein</keyword>
<dbReference type="SUPFAM" id="SSF63763">
    <property type="entry name" value="SAND domain-like"/>
    <property type="match status" value="1"/>
</dbReference>
<evidence type="ECO:0000313" key="5">
    <source>
        <dbReference type="Ensembl" id="ENSATEP00000074902.1"/>
    </source>
</evidence>
<proteinExistence type="predicted"/>
<organism evidence="5 6">
    <name type="scientific">Anabas testudineus</name>
    <name type="common">Climbing perch</name>
    <name type="synonym">Anthias testudineus</name>
    <dbReference type="NCBI Taxonomy" id="64144"/>
    <lineage>
        <taxon>Eukaryota</taxon>
        <taxon>Metazoa</taxon>
        <taxon>Chordata</taxon>
        <taxon>Craniata</taxon>
        <taxon>Vertebrata</taxon>
        <taxon>Euteleostomi</taxon>
        <taxon>Actinopterygii</taxon>
        <taxon>Neopterygii</taxon>
        <taxon>Teleostei</taxon>
        <taxon>Neoteleostei</taxon>
        <taxon>Acanthomorphata</taxon>
        <taxon>Anabantaria</taxon>
        <taxon>Anabantiformes</taxon>
        <taxon>Anabantoidei</taxon>
        <taxon>Anabantidae</taxon>
        <taxon>Anabas</taxon>
    </lineage>
</organism>
<reference evidence="5" key="2">
    <citation type="submission" date="2025-08" db="UniProtKB">
        <authorList>
            <consortium name="Ensembl"/>
        </authorList>
    </citation>
    <scope>IDENTIFICATION</scope>
</reference>
<feature type="compositionally biased region" description="Basic and acidic residues" evidence="2">
    <location>
        <begin position="115"/>
        <end position="132"/>
    </location>
</feature>
<name>A0AAQ6IME7_ANATE</name>
<feature type="domain" description="SAND" evidence="3">
    <location>
        <begin position="225"/>
        <end position="293"/>
    </location>
</feature>
<dbReference type="Pfam" id="PF03172">
    <property type="entry name" value="HSR"/>
    <property type="match status" value="1"/>
</dbReference>
<evidence type="ECO:0008006" key="7">
    <source>
        <dbReference type="Google" id="ProtNLM"/>
    </source>
</evidence>
<evidence type="ECO:0000313" key="6">
    <source>
        <dbReference type="Proteomes" id="UP000265040"/>
    </source>
</evidence>
<reference evidence="5 6" key="1">
    <citation type="submission" date="2021-04" db="EMBL/GenBank/DDBJ databases">
        <authorList>
            <consortium name="Wellcome Sanger Institute Data Sharing"/>
        </authorList>
    </citation>
    <scope>NUCLEOTIDE SEQUENCE [LARGE SCALE GENOMIC DNA]</scope>
</reference>
<feature type="region of interest" description="Disordered" evidence="2">
    <location>
        <begin position="313"/>
        <end position="373"/>
    </location>
</feature>
<dbReference type="PROSITE" id="PS50864">
    <property type="entry name" value="SAND"/>
    <property type="match status" value="1"/>
</dbReference>
<feature type="compositionally biased region" description="Acidic residues" evidence="2">
    <location>
        <begin position="318"/>
        <end position="330"/>
    </location>
</feature>
<dbReference type="GO" id="GO:0003677">
    <property type="term" value="F:DNA binding"/>
    <property type="evidence" value="ECO:0007669"/>
    <property type="project" value="InterPro"/>
</dbReference>
<dbReference type="PROSITE" id="PS51414">
    <property type="entry name" value="HSR"/>
    <property type="match status" value="1"/>
</dbReference>
<dbReference type="InterPro" id="IPR043563">
    <property type="entry name" value="Sp110/Sp140/Sp140L-like"/>
</dbReference>
<dbReference type="InterPro" id="IPR000770">
    <property type="entry name" value="SAND_dom"/>
</dbReference>
<feature type="region of interest" description="Disordered" evidence="2">
    <location>
        <begin position="115"/>
        <end position="210"/>
    </location>
</feature>
<dbReference type="InterPro" id="IPR010919">
    <property type="entry name" value="SAND-like_dom_sf"/>
</dbReference>
<dbReference type="AlphaFoldDB" id="A0AAQ6IME7"/>
<dbReference type="GeneTree" id="ENSGT00940000166738"/>
<evidence type="ECO:0000259" key="3">
    <source>
        <dbReference type="PROSITE" id="PS50864"/>
    </source>
</evidence>
<accession>A0AAQ6IME7</accession>
<feature type="domain" description="HSR" evidence="4">
    <location>
        <begin position="1"/>
        <end position="109"/>
    </location>
</feature>
<dbReference type="PANTHER" id="PTHR46386">
    <property type="entry name" value="NUCLEAR BODY PROTEIN SP140"/>
    <property type="match status" value="1"/>
</dbReference>
<dbReference type="Proteomes" id="UP000265040">
    <property type="component" value="Chromosome 8"/>
</dbReference>
<reference evidence="5" key="3">
    <citation type="submission" date="2025-09" db="UniProtKB">
        <authorList>
            <consortium name="Ensembl"/>
        </authorList>
    </citation>
    <scope>IDENTIFICATION</scope>
</reference>